<keyword evidence="2" id="KW-1185">Reference proteome</keyword>
<protein>
    <submittedName>
        <fullName evidence="1">Uncharacterized protein</fullName>
    </submittedName>
</protein>
<gene>
    <name evidence="1" type="ORF">L6452_24871</name>
</gene>
<sequence>MVPISVFRSRRHLRKPKTSQSSGAEELFGNQRLLNLQGLKISPTHCTFLTKYIVISCIDVDLIWRSDKVSFVYYTILRKGLYHPLCRSTLQAKTPQDKRYIMYHAEDLCPSLAQQVSHALNA</sequence>
<reference evidence="1 2" key="2">
    <citation type="journal article" date="2022" name="Mol. Ecol. Resour.">
        <title>The genomes of chicory, endive, great burdock and yacon provide insights into Asteraceae paleo-polyploidization history and plant inulin production.</title>
        <authorList>
            <person name="Fan W."/>
            <person name="Wang S."/>
            <person name="Wang H."/>
            <person name="Wang A."/>
            <person name="Jiang F."/>
            <person name="Liu H."/>
            <person name="Zhao H."/>
            <person name="Xu D."/>
            <person name="Zhang Y."/>
        </authorList>
    </citation>
    <scope>NUCLEOTIDE SEQUENCE [LARGE SCALE GENOMIC DNA]</scope>
    <source>
        <strain evidence="2">cv. Niubang</strain>
    </source>
</reference>
<organism evidence="1 2">
    <name type="scientific">Arctium lappa</name>
    <name type="common">Greater burdock</name>
    <name type="synonym">Lappa major</name>
    <dbReference type="NCBI Taxonomy" id="4217"/>
    <lineage>
        <taxon>Eukaryota</taxon>
        <taxon>Viridiplantae</taxon>
        <taxon>Streptophyta</taxon>
        <taxon>Embryophyta</taxon>
        <taxon>Tracheophyta</taxon>
        <taxon>Spermatophyta</taxon>
        <taxon>Magnoliopsida</taxon>
        <taxon>eudicotyledons</taxon>
        <taxon>Gunneridae</taxon>
        <taxon>Pentapetalae</taxon>
        <taxon>asterids</taxon>
        <taxon>campanulids</taxon>
        <taxon>Asterales</taxon>
        <taxon>Asteraceae</taxon>
        <taxon>Carduoideae</taxon>
        <taxon>Cardueae</taxon>
        <taxon>Arctiinae</taxon>
        <taxon>Arctium</taxon>
    </lineage>
</organism>
<reference evidence="2" key="1">
    <citation type="journal article" date="2022" name="Mol. Ecol. Resour.">
        <title>The genomes of chicory, endive, great burdock and yacon provide insights into Asteraceae palaeo-polyploidization history and plant inulin production.</title>
        <authorList>
            <person name="Fan W."/>
            <person name="Wang S."/>
            <person name="Wang H."/>
            <person name="Wang A."/>
            <person name="Jiang F."/>
            <person name="Liu H."/>
            <person name="Zhao H."/>
            <person name="Xu D."/>
            <person name="Zhang Y."/>
        </authorList>
    </citation>
    <scope>NUCLEOTIDE SEQUENCE [LARGE SCALE GENOMIC DNA]</scope>
    <source>
        <strain evidence="2">cv. Niubang</strain>
    </source>
</reference>
<evidence type="ECO:0000313" key="1">
    <source>
        <dbReference type="EMBL" id="KAI3706854.1"/>
    </source>
</evidence>
<evidence type="ECO:0000313" key="2">
    <source>
        <dbReference type="Proteomes" id="UP001055879"/>
    </source>
</evidence>
<accession>A0ACB9AB52</accession>
<dbReference type="EMBL" id="CM042054">
    <property type="protein sequence ID" value="KAI3706854.1"/>
    <property type="molecule type" value="Genomic_DNA"/>
</dbReference>
<dbReference type="Proteomes" id="UP001055879">
    <property type="component" value="Linkage Group LG08"/>
</dbReference>
<proteinExistence type="predicted"/>
<name>A0ACB9AB52_ARCLA</name>
<comment type="caution">
    <text evidence="1">The sequence shown here is derived from an EMBL/GenBank/DDBJ whole genome shotgun (WGS) entry which is preliminary data.</text>
</comment>